<dbReference type="SUPFAM" id="SSF144091">
    <property type="entry name" value="Rhomboid-like"/>
    <property type="match status" value="1"/>
</dbReference>
<reference evidence="9 10" key="1">
    <citation type="submission" date="2018-06" db="EMBL/GenBank/DDBJ databases">
        <authorList>
            <consortium name="Pathogen Informatics"/>
            <person name="Doyle S."/>
        </authorList>
    </citation>
    <scope>NUCLEOTIDE SEQUENCE [LARGE SCALE GENOMIC DNA]</scope>
    <source>
        <strain evidence="9 10">NCTC10717</strain>
    </source>
</reference>
<keyword evidence="5 7" id="KW-1133">Transmembrane helix</keyword>
<evidence type="ECO:0000313" key="9">
    <source>
        <dbReference type="EMBL" id="SUO96302.1"/>
    </source>
</evidence>
<evidence type="ECO:0000256" key="2">
    <source>
        <dbReference type="ARBA" id="ARBA00009045"/>
    </source>
</evidence>
<dbReference type="InterPro" id="IPR035952">
    <property type="entry name" value="Rhomboid-like_sf"/>
</dbReference>
<evidence type="ECO:0000256" key="4">
    <source>
        <dbReference type="ARBA" id="ARBA00022801"/>
    </source>
</evidence>
<evidence type="ECO:0000256" key="5">
    <source>
        <dbReference type="ARBA" id="ARBA00022989"/>
    </source>
</evidence>
<keyword evidence="3 7" id="KW-0812">Transmembrane</keyword>
<keyword evidence="4 9" id="KW-0378">Hydrolase</keyword>
<comment type="subcellular location">
    <subcellularLocation>
        <location evidence="1">Membrane</location>
        <topology evidence="1">Multi-pass membrane protein</topology>
    </subcellularLocation>
</comment>
<dbReference type="GO" id="GO:0016020">
    <property type="term" value="C:membrane"/>
    <property type="evidence" value="ECO:0007669"/>
    <property type="project" value="UniProtKB-SubCell"/>
</dbReference>
<protein>
    <submittedName>
        <fullName evidence="9">Rhomboid protease glpG</fullName>
        <ecNumber evidence="9">3.4.21.105</ecNumber>
    </submittedName>
</protein>
<feature type="domain" description="Peptidase S54 rhomboid" evidence="8">
    <location>
        <begin position="49"/>
        <end position="188"/>
    </location>
</feature>
<feature type="transmembrane region" description="Helical" evidence="7">
    <location>
        <begin position="172"/>
        <end position="189"/>
    </location>
</feature>
<accession>A0A380MVK0</accession>
<dbReference type="EMBL" id="UHIA01000004">
    <property type="protein sequence ID" value="SUO96302.1"/>
    <property type="molecule type" value="Genomic_DNA"/>
</dbReference>
<feature type="transmembrane region" description="Helical" evidence="7">
    <location>
        <begin position="12"/>
        <end position="31"/>
    </location>
</feature>
<dbReference type="Proteomes" id="UP000254575">
    <property type="component" value="Unassembled WGS sequence"/>
</dbReference>
<sequence length="200" mass="22379">MQSPVLRRAGVFTWLIFALCVLFTLLIRAGAKREMLAYFVFYPPLMAEGEIWRLITPTFLHFSFYGSVIIHLLFNSLIWLNLGGWIEYCEKAWRLPLLFLSTALISNTAAYFSYGVAFGGLSGVAYGLIGYLWWAGRRVVLYRMILPTKMFYTFLAFLALGYTGLIGNIANSAHLGGLIAGIAFAALLPPRFKPLTAAQD</sequence>
<dbReference type="PANTHER" id="PTHR43731:SF14">
    <property type="entry name" value="PRESENILIN-ASSOCIATED RHOMBOID-LIKE PROTEIN, MITOCHONDRIAL"/>
    <property type="match status" value="1"/>
</dbReference>
<dbReference type="Pfam" id="PF01694">
    <property type="entry name" value="Rhomboid"/>
    <property type="match status" value="1"/>
</dbReference>
<dbReference type="InterPro" id="IPR022764">
    <property type="entry name" value="Peptidase_S54_rhomboid_dom"/>
</dbReference>
<keyword evidence="9" id="KW-0645">Protease</keyword>
<evidence type="ECO:0000256" key="1">
    <source>
        <dbReference type="ARBA" id="ARBA00004141"/>
    </source>
</evidence>
<name>A0A380MVK0_9GAMM</name>
<gene>
    <name evidence="9" type="primary">glpG</name>
    <name evidence="9" type="ORF">NCTC10717_00934</name>
</gene>
<dbReference type="Gene3D" id="1.20.1540.10">
    <property type="entry name" value="Rhomboid-like"/>
    <property type="match status" value="1"/>
</dbReference>
<feature type="transmembrane region" description="Helical" evidence="7">
    <location>
        <begin position="51"/>
        <end position="80"/>
    </location>
</feature>
<dbReference type="EC" id="3.4.21.105" evidence="9"/>
<dbReference type="PANTHER" id="PTHR43731">
    <property type="entry name" value="RHOMBOID PROTEASE"/>
    <property type="match status" value="1"/>
</dbReference>
<keyword evidence="10" id="KW-1185">Reference proteome</keyword>
<dbReference type="GO" id="GO:0004252">
    <property type="term" value="F:serine-type endopeptidase activity"/>
    <property type="evidence" value="ECO:0007669"/>
    <property type="project" value="InterPro"/>
</dbReference>
<evidence type="ECO:0000256" key="3">
    <source>
        <dbReference type="ARBA" id="ARBA00022692"/>
    </source>
</evidence>
<dbReference type="RefSeq" id="WP_218564550.1">
    <property type="nucleotide sequence ID" value="NZ_UHIA01000004.1"/>
</dbReference>
<feature type="transmembrane region" description="Helical" evidence="7">
    <location>
        <begin position="146"/>
        <end position="166"/>
    </location>
</feature>
<evidence type="ECO:0000313" key="10">
    <source>
        <dbReference type="Proteomes" id="UP000254575"/>
    </source>
</evidence>
<keyword evidence="6 7" id="KW-0472">Membrane</keyword>
<comment type="similarity">
    <text evidence="2">Belongs to the peptidase S54 family.</text>
</comment>
<dbReference type="AlphaFoldDB" id="A0A380MVK0"/>
<evidence type="ECO:0000256" key="6">
    <source>
        <dbReference type="ARBA" id="ARBA00023136"/>
    </source>
</evidence>
<dbReference type="InterPro" id="IPR050925">
    <property type="entry name" value="Rhomboid_protease_S54"/>
</dbReference>
<evidence type="ECO:0000259" key="8">
    <source>
        <dbReference type="Pfam" id="PF01694"/>
    </source>
</evidence>
<organism evidence="9 10">
    <name type="scientific">Suttonella indologenes</name>
    <dbReference type="NCBI Taxonomy" id="13276"/>
    <lineage>
        <taxon>Bacteria</taxon>
        <taxon>Pseudomonadati</taxon>
        <taxon>Pseudomonadota</taxon>
        <taxon>Gammaproteobacteria</taxon>
        <taxon>Cardiobacteriales</taxon>
        <taxon>Cardiobacteriaceae</taxon>
        <taxon>Suttonella</taxon>
    </lineage>
</organism>
<feature type="transmembrane region" description="Helical" evidence="7">
    <location>
        <begin position="116"/>
        <end position="134"/>
    </location>
</feature>
<proteinExistence type="inferred from homology"/>
<dbReference type="GO" id="GO:0006508">
    <property type="term" value="P:proteolysis"/>
    <property type="evidence" value="ECO:0007669"/>
    <property type="project" value="UniProtKB-KW"/>
</dbReference>
<evidence type="ECO:0000256" key="7">
    <source>
        <dbReference type="SAM" id="Phobius"/>
    </source>
</evidence>